<dbReference type="InterPro" id="IPR012337">
    <property type="entry name" value="RNaseH-like_sf"/>
</dbReference>
<dbReference type="InterPro" id="IPR041588">
    <property type="entry name" value="Integrase_H2C2"/>
</dbReference>
<dbReference type="AlphaFoldDB" id="A0A9W6YPS3"/>
<dbReference type="Gene3D" id="3.30.420.10">
    <property type="entry name" value="Ribonuclease H-like superfamily/Ribonuclease H"/>
    <property type="match status" value="1"/>
</dbReference>
<evidence type="ECO:0000256" key="6">
    <source>
        <dbReference type="ARBA" id="ARBA00022908"/>
    </source>
</evidence>
<keyword evidence="5" id="KW-0460">Magnesium</keyword>
<evidence type="ECO:0000256" key="10">
    <source>
        <dbReference type="ARBA" id="ARBA00023172"/>
    </source>
</evidence>
<keyword evidence="7" id="KW-0695">RNA-directed DNA polymerase</keyword>
<reference evidence="13" key="1">
    <citation type="submission" date="2023-04" db="EMBL/GenBank/DDBJ databases">
        <title>Phytophthora fragariaefolia NBRC 109709.</title>
        <authorList>
            <person name="Ichikawa N."/>
            <person name="Sato H."/>
            <person name="Tonouchi N."/>
        </authorList>
    </citation>
    <scope>NUCLEOTIDE SEQUENCE</scope>
    <source>
        <strain evidence="13">NBRC 109709</strain>
    </source>
</reference>
<keyword evidence="2" id="KW-0479">Metal-binding</keyword>
<feature type="domain" description="Integrase zinc-binding" evidence="11">
    <location>
        <begin position="32"/>
        <end position="70"/>
    </location>
</feature>
<keyword evidence="10" id="KW-0233">DNA recombination</keyword>
<keyword evidence="8" id="KW-0239">DNA-directed DNA polymerase</keyword>
<evidence type="ECO:0000256" key="2">
    <source>
        <dbReference type="ARBA" id="ARBA00022723"/>
    </source>
</evidence>
<dbReference type="GO" id="GO:0003677">
    <property type="term" value="F:DNA binding"/>
    <property type="evidence" value="ECO:0007669"/>
    <property type="project" value="UniProtKB-KW"/>
</dbReference>
<dbReference type="Pfam" id="PF17921">
    <property type="entry name" value="Integrase_H2C2"/>
    <property type="match status" value="1"/>
</dbReference>
<dbReference type="GO" id="GO:0006508">
    <property type="term" value="P:proteolysis"/>
    <property type="evidence" value="ECO:0007669"/>
    <property type="project" value="UniProtKB-KW"/>
</dbReference>
<evidence type="ECO:0000259" key="11">
    <source>
        <dbReference type="Pfam" id="PF17921"/>
    </source>
</evidence>
<sequence>MQYKPYFEEKNLIWYQGSTDEQARIVVPNIVALQHRIIAEVHDTNYGGHPGADRTYLKLRSDWYWPRMVHRDTKVVSGFWSQVFENVGTKLKMTVAYRAQGDGQTGRTNRTLEEYLRCFVSPRQDDWDVHLANAEFAINSAVNSSIKMSPFEADIGYIPRNPIAAVVATKRLGLRGGRRHGVKFTDHQDAVLRQCQETLEDAQARTTVVYDRGQTEQVFKVGDQVYLSTKHLDTAHTGFPNSRKLGRKWIGLYPVVRTVHNHAYEINLPPGLKLHPVFNTGSLKPYDTPTRLSRPNQ</sequence>
<keyword evidence="1" id="KW-0645">Protease</keyword>
<gene>
    <name evidence="13" type="ORF">Pfra01_002956200</name>
</gene>
<dbReference type="SUPFAM" id="SSF53098">
    <property type="entry name" value="Ribonuclease H-like"/>
    <property type="match status" value="1"/>
</dbReference>
<dbReference type="OrthoDB" id="97288at2759"/>
<name>A0A9W6YPS3_9STRA</name>
<feature type="domain" description="Tf2-1-like SH3-like" evidence="12">
    <location>
        <begin position="222"/>
        <end position="286"/>
    </location>
</feature>
<evidence type="ECO:0000256" key="9">
    <source>
        <dbReference type="ARBA" id="ARBA00023125"/>
    </source>
</evidence>
<evidence type="ECO:0000313" key="13">
    <source>
        <dbReference type="EMBL" id="GMG15832.1"/>
    </source>
</evidence>
<dbReference type="InterPro" id="IPR056924">
    <property type="entry name" value="SH3_Tf2-1"/>
</dbReference>
<evidence type="ECO:0000256" key="3">
    <source>
        <dbReference type="ARBA" id="ARBA00022750"/>
    </source>
</evidence>
<dbReference type="Pfam" id="PF24626">
    <property type="entry name" value="SH3_Tf2-1"/>
    <property type="match status" value="1"/>
</dbReference>
<keyword evidence="6" id="KW-0229">DNA integration</keyword>
<evidence type="ECO:0000256" key="7">
    <source>
        <dbReference type="ARBA" id="ARBA00022918"/>
    </source>
</evidence>
<dbReference type="GO" id="GO:0046872">
    <property type="term" value="F:metal ion binding"/>
    <property type="evidence" value="ECO:0007669"/>
    <property type="project" value="UniProtKB-KW"/>
</dbReference>
<dbReference type="GO" id="GO:0006310">
    <property type="term" value="P:DNA recombination"/>
    <property type="evidence" value="ECO:0007669"/>
    <property type="project" value="UniProtKB-KW"/>
</dbReference>
<dbReference type="InterPro" id="IPR036397">
    <property type="entry name" value="RNaseH_sf"/>
</dbReference>
<evidence type="ECO:0000256" key="4">
    <source>
        <dbReference type="ARBA" id="ARBA00022801"/>
    </source>
</evidence>
<dbReference type="Proteomes" id="UP001165121">
    <property type="component" value="Unassembled WGS sequence"/>
</dbReference>
<proteinExistence type="predicted"/>
<dbReference type="GO" id="GO:0004190">
    <property type="term" value="F:aspartic-type endopeptidase activity"/>
    <property type="evidence" value="ECO:0007669"/>
    <property type="project" value="UniProtKB-KW"/>
</dbReference>
<organism evidence="13 14">
    <name type="scientific">Phytophthora fragariaefolia</name>
    <dbReference type="NCBI Taxonomy" id="1490495"/>
    <lineage>
        <taxon>Eukaryota</taxon>
        <taxon>Sar</taxon>
        <taxon>Stramenopiles</taxon>
        <taxon>Oomycota</taxon>
        <taxon>Peronosporomycetes</taxon>
        <taxon>Peronosporales</taxon>
        <taxon>Peronosporaceae</taxon>
        <taxon>Phytophthora</taxon>
    </lineage>
</organism>
<evidence type="ECO:0000256" key="5">
    <source>
        <dbReference type="ARBA" id="ARBA00022842"/>
    </source>
</evidence>
<keyword evidence="8" id="KW-0808">Transferase</keyword>
<dbReference type="EMBL" id="BSXT01018904">
    <property type="protein sequence ID" value="GMG15832.1"/>
    <property type="molecule type" value="Genomic_DNA"/>
</dbReference>
<evidence type="ECO:0000313" key="14">
    <source>
        <dbReference type="Proteomes" id="UP001165121"/>
    </source>
</evidence>
<evidence type="ECO:0000256" key="8">
    <source>
        <dbReference type="ARBA" id="ARBA00022932"/>
    </source>
</evidence>
<evidence type="ECO:0000256" key="1">
    <source>
        <dbReference type="ARBA" id="ARBA00022670"/>
    </source>
</evidence>
<evidence type="ECO:0000259" key="12">
    <source>
        <dbReference type="Pfam" id="PF24626"/>
    </source>
</evidence>
<dbReference type="GO" id="GO:0003964">
    <property type="term" value="F:RNA-directed DNA polymerase activity"/>
    <property type="evidence" value="ECO:0007669"/>
    <property type="project" value="UniProtKB-KW"/>
</dbReference>
<keyword evidence="3" id="KW-0064">Aspartyl protease</keyword>
<dbReference type="InterPro" id="IPR050951">
    <property type="entry name" value="Retrovirus_Pol_polyprotein"/>
</dbReference>
<protein>
    <submittedName>
        <fullName evidence="13">Unnamed protein product</fullName>
    </submittedName>
</protein>
<keyword evidence="9" id="KW-0238">DNA-binding</keyword>
<comment type="caution">
    <text evidence="13">The sequence shown here is derived from an EMBL/GenBank/DDBJ whole genome shotgun (WGS) entry which is preliminary data.</text>
</comment>
<keyword evidence="8" id="KW-0548">Nucleotidyltransferase</keyword>
<keyword evidence="14" id="KW-1185">Reference proteome</keyword>
<dbReference type="GO" id="GO:0003887">
    <property type="term" value="F:DNA-directed DNA polymerase activity"/>
    <property type="evidence" value="ECO:0007669"/>
    <property type="project" value="UniProtKB-KW"/>
</dbReference>
<dbReference type="PANTHER" id="PTHR37984">
    <property type="entry name" value="PROTEIN CBG26694"/>
    <property type="match status" value="1"/>
</dbReference>
<accession>A0A9W6YPS3</accession>
<keyword evidence="4" id="KW-0378">Hydrolase</keyword>
<dbReference type="GO" id="GO:0015074">
    <property type="term" value="P:DNA integration"/>
    <property type="evidence" value="ECO:0007669"/>
    <property type="project" value="UniProtKB-KW"/>
</dbReference>
<dbReference type="PANTHER" id="PTHR37984:SF15">
    <property type="entry name" value="INTEGRASE CATALYTIC DOMAIN-CONTAINING PROTEIN"/>
    <property type="match status" value="1"/>
</dbReference>